<dbReference type="InterPro" id="IPR003489">
    <property type="entry name" value="RHF/RaiA"/>
</dbReference>
<dbReference type="STRING" id="1237149.C900_04046"/>
<dbReference type="OrthoDB" id="9808702at2"/>
<proteinExistence type="predicted"/>
<gene>
    <name evidence="1" type="ORF">C900_04046</name>
</gene>
<protein>
    <submittedName>
        <fullName evidence="1">Site-specific recombinase</fullName>
    </submittedName>
</protein>
<dbReference type="Pfam" id="PF02482">
    <property type="entry name" value="Ribosomal_S30AE"/>
    <property type="match status" value="1"/>
</dbReference>
<evidence type="ECO:0000313" key="2">
    <source>
        <dbReference type="Proteomes" id="UP000011135"/>
    </source>
</evidence>
<dbReference type="Proteomes" id="UP000011135">
    <property type="component" value="Unassembled WGS sequence"/>
</dbReference>
<dbReference type="EMBL" id="AMZN01000055">
    <property type="protein sequence ID" value="ELR70361.1"/>
    <property type="molecule type" value="Genomic_DNA"/>
</dbReference>
<evidence type="ECO:0000313" key="1">
    <source>
        <dbReference type="EMBL" id="ELR70361.1"/>
    </source>
</evidence>
<accession>L8JN46</accession>
<dbReference type="AlphaFoldDB" id="L8JN46"/>
<dbReference type="Gene3D" id="3.30.160.100">
    <property type="entry name" value="Ribosome hibernation promotion factor-like"/>
    <property type="match status" value="1"/>
</dbReference>
<dbReference type="SUPFAM" id="SSF69754">
    <property type="entry name" value="Ribosome binding protein Y (YfiA homologue)"/>
    <property type="match status" value="1"/>
</dbReference>
<reference evidence="1 2" key="1">
    <citation type="submission" date="2012-12" db="EMBL/GenBank/DDBJ databases">
        <title>Genome assembly of Fulvivirga imtechensis AK7.</title>
        <authorList>
            <person name="Nupur N."/>
            <person name="Khatri I."/>
            <person name="Kumar R."/>
            <person name="Subramanian S."/>
            <person name="Pinnaka A."/>
        </authorList>
    </citation>
    <scope>NUCLEOTIDE SEQUENCE [LARGE SCALE GENOMIC DNA]</scope>
    <source>
        <strain evidence="1 2">AK7</strain>
    </source>
</reference>
<organism evidence="1 2">
    <name type="scientific">Fulvivirga imtechensis AK7</name>
    <dbReference type="NCBI Taxonomy" id="1237149"/>
    <lineage>
        <taxon>Bacteria</taxon>
        <taxon>Pseudomonadati</taxon>
        <taxon>Bacteroidota</taxon>
        <taxon>Cytophagia</taxon>
        <taxon>Cytophagales</taxon>
        <taxon>Fulvivirgaceae</taxon>
        <taxon>Fulvivirga</taxon>
    </lineage>
</organism>
<sequence length="101" mass="11800">MRTDIQTVGFDADQDLLNFVNDRIKHLAQLESRITGVDVYLKSVKDDRNDTKVAEIKIFLPGPTLYADYQSDSYRESVMEAVDKVKRQLLRRKELQNEKRP</sequence>
<dbReference type="InterPro" id="IPR036567">
    <property type="entry name" value="RHF-like"/>
</dbReference>
<comment type="caution">
    <text evidence="1">The sequence shown here is derived from an EMBL/GenBank/DDBJ whole genome shotgun (WGS) entry which is preliminary data.</text>
</comment>
<keyword evidence="2" id="KW-1185">Reference proteome</keyword>
<dbReference type="eggNOG" id="COG1544">
    <property type="taxonomic scope" value="Bacteria"/>
</dbReference>
<name>L8JN46_9BACT</name>
<dbReference type="RefSeq" id="WP_009581464.1">
    <property type="nucleotide sequence ID" value="NZ_AMZN01000055.1"/>
</dbReference>